<evidence type="ECO:0000313" key="2">
    <source>
        <dbReference type="EMBL" id="KAF8783756.1"/>
    </source>
</evidence>
<keyword evidence="3" id="KW-1185">Reference proteome</keyword>
<feature type="transmembrane region" description="Helical" evidence="1">
    <location>
        <begin position="133"/>
        <end position="154"/>
    </location>
</feature>
<sequence>MAVEQTAATLPSAHALATLALPTPPRWMTRARSHLYFAPIRVWHVWLVNRATAASRTRRILHVTAHAANAKQSVLLAIPTTHRKWPWKASRAYDVSIDQWYQYHHKFLGWTRNNNTECHKRIRKLNDAFDIGFSFRVFFVICFLLSVLEIIVVLS</sequence>
<reference evidence="2" key="1">
    <citation type="submission" date="2020-07" db="EMBL/GenBank/DDBJ databases">
        <title>Genome sequence and genetic diversity analysis of an under-domesticated orphan crop, white fonio (Digitaria exilis).</title>
        <authorList>
            <person name="Bennetzen J.L."/>
            <person name="Chen S."/>
            <person name="Ma X."/>
            <person name="Wang X."/>
            <person name="Yssel A.E.J."/>
            <person name="Chaluvadi S.R."/>
            <person name="Johnson M."/>
            <person name="Gangashetty P."/>
            <person name="Hamidou F."/>
            <person name="Sanogo M.D."/>
            <person name="Zwaenepoel A."/>
            <person name="Wallace J."/>
            <person name="Van De Peer Y."/>
            <person name="Van Deynze A."/>
        </authorList>
    </citation>
    <scope>NUCLEOTIDE SEQUENCE</scope>
    <source>
        <tissue evidence="2">Leaves</tissue>
    </source>
</reference>
<accession>A0A835G1R6</accession>
<gene>
    <name evidence="2" type="ORF">HU200_000190</name>
</gene>
<protein>
    <submittedName>
        <fullName evidence="2">Uncharacterized protein</fullName>
    </submittedName>
</protein>
<evidence type="ECO:0000313" key="3">
    <source>
        <dbReference type="Proteomes" id="UP000636709"/>
    </source>
</evidence>
<keyword evidence="1" id="KW-0812">Transmembrane</keyword>
<keyword evidence="1" id="KW-0472">Membrane</keyword>
<proteinExistence type="predicted"/>
<organism evidence="2 3">
    <name type="scientific">Digitaria exilis</name>
    <dbReference type="NCBI Taxonomy" id="1010633"/>
    <lineage>
        <taxon>Eukaryota</taxon>
        <taxon>Viridiplantae</taxon>
        <taxon>Streptophyta</taxon>
        <taxon>Embryophyta</taxon>
        <taxon>Tracheophyta</taxon>
        <taxon>Spermatophyta</taxon>
        <taxon>Magnoliopsida</taxon>
        <taxon>Liliopsida</taxon>
        <taxon>Poales</taxon>
        <taxon>Poaceae</taxon>
        <taxon>PACMAD clade</taxon>
        <taxon>Panicoideae</taxon>
        <taxon>Panicodae</taxon>
        <taxon>Paniceae</taxon>
        <taxon>Anthephorinae</taxon>
        <taxon>Digitaria</taxon>
    </lineage>
</organism>
<dbReference type="EMBL" id="JACEFO010000036">
    <property type="protein sequence ID" value="KAF8783756.1"/>
    <property type="molecule type" value="Genomic_DNA"/>
</dbReference>
<keyword evidence="1" id="KW-1133">Transmembrane helix</keyword>
<comment type="caution">
    <text evidence="2">The sequence shown here is derived from an EMBL/GenBank/DDBJ whole genome shotgun (WGS) entry which is preliminary data.</text>
</comment>
<name>A0A835G1R6_9POAL</name>
<dbReference type="Proteomes" id="UP000636709">
    <property type="component" value="Unassembled WGS sequence"/>
</dbReference>
<evidence type="ECO:0000256" key="1">
    <source>
        <dbReference type="SAM" id="Phobius"/>
    </source>
</evidence>
<dbReference type="AlphaFoldDB" id="A0A835G1R6"/>